<proteinExistence type="predicted"/>
<accession>A0ABC8LZN2</accession>
<dbReference type="EMBL" id="CAKOAT010829598">
    <property type="protein sequence ID" value="CAH8389275.1"/>
    <property type="molecule type" value="Genomic_DNA"/>
</dbReference>
<organism evidence="1 2">
    <name type="scientific">Eruca vesicaria subsp. sativa</name>
    <name type="common">Garden rocket</name>
    <name type="synonym">Eruca sativa</name>
    <dbReference type="NCBI Taxonomy" id="29727"/>
    <lineage>
        <taxon>Eukaryota</taxon>
        <taxon>Viridiplantae</taxon>
        <taxon>Streptophyta</taxon>
        <taxon>Embryophyta</taxon>
        <taxon>Tracheophyta</taxon>
        <taxon>Spermatophyta</taxon>
        <taxon>Magnoliopsida</taxon>
        <taxon>eudicotyledons</taxon>
        <taxon>Gunneridae</taxon>
        <taxon>Pentapetalae</taxon>
        <taxon>rosids</taxon>
        <taxon>malvids</taxon>
        <taxon>Brassicales</taxon>
        <taxon>Brassicaceae</taxon>
        <taxon>Brassiceae</taxon>
        <taxon>Eruca</taxon>
    </lineage>
</organism>
<name>A0ABC8LZN2_ERUVS</name>
<evidence type="ECO:0000313" key="1">
    <source>
        <dbReference type="EMBL" id="CAH8389275.1"/>
    </source>
</evidence>
<gene>
    <name evidence="1" type="ORF">ERUC_LOCUS41758</name>
</gene>
<evidence type="ECO:0000313" key="2">
    <source>
        <dbReference type="Proteomes" id="UP001642260"/>
    </source>
</evidence>
<sequence>MTSPPASLAAVVELCERLQGPHAPRAVAVLKLLNQVIIYNIWRERNARIFTGVTSTPGAFFRVVDRTMRDRLLSLSRPNVTAPSPSLLELYFWFISPYS</sequence>
<protein>
    <submittedName>
        <fullName evidence="1">Uncharacterized protein</fullName>
    </submittedName>
</protein>
<dbReference type="Proteomes" id="UP001642260">
    <property type="component" value="Unassembled WGS sequence"/>
</dbReference>
<keyword evidence="2" id="KW-1185">Reference proteome</keyword>
<dbReference type="AlphaFoldDB" id="A0ABC8LZN2"/>
<comment type="caution">
    <text evidence="1">The sequence shown here is derived from an EMBL/GenBank/DDBJ whole genome shotgun (WGS) entry which is preliminary data.</text>
</comment>
<reference evidence="1 2" key="1">
    <citation type="submission" date="2022-03" db="EMBL/GenBank/DDBJ databases">
        <authorList>
            <person name="Macdonald S."/>
            <person name="Ahmed S."/>
            <person name="Newling K."/>
        </authorList>
    </citation>
    <scope>NUCLEOTIDE SEQUENCE [LARGE SCALE GENOMIC DNA]</scope>
</reference>